<evidence type="ECO:0000256" key="7">
    <source>
        <dbReference type="SAM" id="MobiDB-lite"/>
    </source>
</evidence>
<keyword evidence="2" id="KW-0677">Repeat</keyword>
<dbReference type="CDD" id="cd00167">
    <property type="entry name" value="SANT"/>
    <property type="match status" value="2"/>
</dbReference>
<keyword evidence="6" id="KW-0539">Nucleus</keyword>
<dbReference type="GO" id="GO:0005634">
    <property type="term" value="C:nucleus"/>
    <property type="evidence" value="ECO:0007669"/>
    <property type="project" value="UniProtKB-SubCell"/>
</dbReference>
<evidence type="ECO:0000256" key="4">
    <source>
        <dbReference type="ARBA" id="ARBA00023125"/>
    </source>
</evidence>
<reference evidence="10" key="1">
    <citation type="submission" date="2020-12" db="EMBL/GenBank/DDBJ databases">
        <title>WGS assembly of Carya illinoinensis cv. Pawnee.</title>
        <authorList>
            <person name="Platts A."/>
            <person name="Shu S."/>
            <person name="Wright S."/>
            <person name="Barry K."/>
            <person name="Edger P."/>
            <person name="Pires J.C."/>
            <person name="Schmutz J."/>
        </authorList>
    </citation>
    <scope>NUCLEOTIDE SEQUENCE</scope>
    <source>
        <tissue evidence="10">Leaf</tissue>
    </source>
</reference>
<name>A0A8T1QD92_CARIL</name>
<feature type="region of interest" description="Disordered" evidence="7">
    <location>
        <begin position="148"/>
        <end position="207"/>
    </location>
</feature>
<keyword evidence="11" id="KW-1185">Reference proteome</keyword>
<dbReference type="PANTHER" id="PTHR45614:SF245">
    <property type="entry name" value="TRANSCRIPTION FACTOR MYB44-LIKE"/>
    <property type="match status" value="1"/>
</dbReference>
<evidence type="ECO:0000256" key="2">
    <source>
        <dbReference type="ARBA" id="ARBA00022737"/>
    </source>
</evidence>
<accession>A0A8T1QD92</accession>
<evidence type="ECO:0000259" key="8">
    <source>
        <dbReference type="PROSITE" id="PS50090"/>
    </source>
</evidence>
<dbReference type="InterPro" id="IPR017930">
    <property type="entry name" value="Myb_dom"/>
</dbReference>
<organism evidence="10 11">
    <name type="scientific">Carya illinoinensis</name>
    <name type="common">Pecan</name>
    <dbReference type="NCBI Taxonomy" id="32201"/>
    <lineage>
        <taxon>Eukaryota</taxon>
        <taxon>Viridiplantae</taxon>
        <taxon>Streptophyta</taxon>
        <taxon>Embryophyta</taxon>
        <taxon>Tracheophyta</taxon>
        <taxon>Spermatophyta</taxon>
        <taxon>Magnoliopsida</taxon>
        <taxon>eudicotyledons</taxon>
        <taxon>Gunneridae</taxon>
        <taxon>Pentapetalae</taxon>
        <taxon>rosids</taxon>
        <taxon>fabids</taxon>
        <taxon>Fagales</taxon>
        <taxon>Juglandaceae</taxon>
        <taxon>Carya</taxon>
    </lineage>
</organism>
<evidence type="ECO:0000256" key="1">
    <source>
        <dbReference type="ARBA" id="ARBA00004123"/>
    </source>
</evidence>
<keyword evidence="5" id="KW-0804">Transcription</keyword>
<dbReference type="GO" id="GO:0000981">
    <property type="term" value="F:DNA-binding transcription factor activity, RNA polymerase II-specific"/>
    <property type="evidence" value="ECO:0007669"/>
    <property type="project" value="TreeGrafter"/>
</dbReference>
<dbReference type="PANTHER" id="PTHR45614">
    <property type="entry name" value="MYB PROTEIN-RELATED"/>
    <property type="match status" value="1"/>
</dbReference>
<dbReference type="PROSITE" id="PS51294">
    <property type="entry name" value="HTH_MYB"/>
    <property type="match status" value="2"/>
</dbReference>
<feature type="domain" description="HTH myb-type" evidence="9">
    <location>
        <begin position="7"/>
        <end position="62"/>
    </location>
</feature>
<evidence type="ECO:0000256" key="3">
    <source>
        <dbReference type="ARBA" id="ARBA00023015"/>
    </source>
</evidence>
<dbReference type="FunFam" id="1.10.10.60:FF:000060">
    <property type="entry name" value="MYB transcription factor"/>
    <property type="match status" value="1"/>
</dbReference>
<dbReference type="Pfam" id="PF00249">
    <property type="entry name" value="Myb_DNA-binding"/>
    <property type="match status" value="2"/>
</dbReference>
<keyword evidence="4" id="KW-0238">DNA-binding</keyword>
<dbReference type="FunFam" id="1.10.10.60:FF:000344">
    <property type="entry name" value="Transcription factor MYB44"/>
    <property type="match status" value="1"/>
</dbReference>
<evidence type="ECO:0000313" key="10">
    <source>
        <dbReference type="EMBL" id="KAG6652222.1"/>
    </source>
</evidence>
<keyword evidence="3" id="KW-0805">Transcription regulation</keyword>
<feature type="domain" description="Myb-like" evidence="8">
    <location>
        <begin position="59"/>
        <end position="109"/>
    </location>
</feature>
<comment type="subcellular location">
    <subcellularLocation>
        <location evidence="1">Nucleus</location>
    </subcellularLocation>
</comment>
<feature type="compositionally biased region" description="Basic and acidic residues" evidence="7">
    <location>
        <begin position="190"/>
        <end position="207"/>
    </location>
</feature>
<comment type="caution">
    <text evidence="10">The sequence shown here is derived from an EMBL/GenBank/DDBJ whole genome shotgun (WGS) entry which is preliminary data.</text>
</comment>
<protein>
    <submittedName>
        <fullName evidence="10">Uncharacterized protein</fullName>
    </submittedName>
</protein>
<dbReference type="SMART" id="SM00717">
    <property type="entry name" value="SANT"/>
    <property type="match status" value="2"/>
</dbReference>
<evidence type="ECO:0000259" key="9">
    <source>
        <dbReference type="PROSITE" id="PS51294"/>
    </source>
</evidence>
<gene>
    <name evidence="10" type="ORF">CIPAW_06G169400</name>
</gene>
<evidence type="ECO:0000256" key="6">
    <source>
        <dbReference type="ARBA" id="ARBA00023242"/>
    </source>
</evidence>
<dbReference type="PROSITE" id="PS50090">
    <property type="entry name" value="MYB_LIKE"/>
    <property type="match status" value="2"/>
</dbReference>
<dbReference type="Proteomes" id="UP000811609">
    <property type="component" value="Chromosome 6"/>
</dbReference>
<proteinExistence type="predicted"/>
<sequence length="295" mass="33153">MEASQRDKDRVKGPWSPEEDEMLWKLVQSHGARSWSVISKEIPGRSAKSCRLRWCNQLSPEVEHRTFTPEEDQIIVKAHAKYGNKWATIARLLNGRTDNAIKNHWNSTLKRKYTSMSNDTAATTITVDEALSRPLKKSSETHPFVSVSGRRYSPCTTSESDASDSVLPAMSTSHVVRPGARTRAVPSLSHGDESPPSEHHNKADNRHKYDEPLTLLTLSLPGTESYALRTSRHSAPCQEYKESGSPSELPDLNEDITPAMPNNQYRTTTFPPDLLSVIQEMIRKEVKNYMAGLEL</sequence>
<feature type="domain" description="HTH myb-type" evidence="9">
    <location>
        <begin position="64"/>
        <end position="113"/>
    </location>
</feature>
<evidence type="ECO:0000313" key="11">
    <source>
        <dbReference type="Proteomes" id="UP000811609"/>
    </source>
</evidence>
<feature type="region of interest" description="Disordered" evidence="7">
    <location>
        <begin position="227"/>
        <end position="252"/>
    </location>
</feature>
<dbReference type="InterPro" id="IPR050560">
    <property type="entry name" value="MYB_TF"/>
</dbReference>
<dbReference type="GO" id="GO:0000978">
    <property type="term" value="F:RNA polymerase II cis-regulatory region sequence-specific DNA binding"/>
    <property type="evidence" value="ECO:0007669"/>
    <property type="project" value="TreeGrafter"/>
</dbReference>
<feature type="domain" description="Myb-like" evidence="8">
    <location>
        <begin position="7"/>
        <end position="58"/>
    </location>
</feature>
<dbReference type="AlphaFoldDB" id="A0A8T1QD92"/>
<dbReference type="InterPro" id="IPR001005">
    <property type="entry name" value="SANT/Myb"/>
</dbReference>
<dbReference type="EMBL" id="CM031814">
    <property type="protein sequence ID" value="KAG6652222.1"/>
    <property type="molecule type" value="Genomic_DNA"/>
</dbReference>
<evidence type="ECO:0000256" key="5">
    <source>
        <dbReference type="ARBA" id="ARBA00023163"/>
    </source>
</evidence>